<dbReference type="InterPro" id="IPR052453">
    <property type="entry name" value="CONSTANS-like_ZF"/>
</dbReference>
<dbReference type="PANTHER" id="PTHR31874:SF55">
    <property type="entry name" value="ZINC FINGER PROTEIN CONSTANS-LIKE 7"/>
    <property type="match status" value="1"/>
</dbReference>
<sequence>MITERKAAKALAGKTARPCDGCSRKRARWFCASDDAFLCQACDESVHSANQLASRHERVRLETASSMTSGSINSVDSPPWLQGFTKKARTPRHNNKKSLLAHQQLKDEEKILMNSLPLVPEIDSEEEGNTVVDEDEDQLLYRVPVFDHFAAELCTDDMIACEGNEIAMGNEEGNMVFDGCGQEGTTCDLDNLPAFVPSDMDLTEFAADVKNLLGRGLEDNSPDIKDFGLLDYKEEDDDKFCFEDKVVKVKDEQELEAFTDCHFDQAFDIAREPFDWNFNYESPITGDEEEEEKAVPSVTDTTMMNSGNTKEMGRNVSLRLDYEAVITAWASHGSPWTTGSRPELNPDDCWPHYMGTCPNAHHHPYGVLGGHTGGGNGGREARVLRYKEKRRTRLFSKKIRYEVRKLKAEKRPRMKGRFVKRMSFMGTAFPCINK</sequence>
<keyword evidence="6 8" id="KW-0539">Nucleus</keyword>
<dbReference type="PROSITE" id="PS50119">
    <property type="entry name" value="ZF_BBOX"/>
    <property type="match status" value="1"/>
</dbReference>
<dbReference type="SMART" id="SM00336">
    <property type="entry name" value="BBOX"/>
    <property type="match status" value="1"/>
</dbReference>
<evidence type="ECO:0000313" key="13">
    <source>
        <dbReference type="Proteomes" id="UP001174677"/>
    </source>
</evidence>
<evidence type="ECO:0000259" key="10">
    <source>
        <dbReference type="PROSITE" id="PS50119"/>
    </source>
</evidence>
<keyword evidence="13" id="KW-1185">Reference proteome</keyword>
<feature type="domain" description="B box-type" evidence="10">
    <location>
        <begin position="14"/>
        <end position="61"/>
    </location>
</feature>
<feature type="domain" description="CCT" evidence="11">
    <location>
        <begin position="379"/>
        <end position="421"/>
    </location>
</feature>
<dbReference type="EMBL" id="JARPOI010000002">
    <property type="protein sequence ID" value="KAJ9187292.1"/>
    <property type="molecule type" value="Genomic_DNA"/>
</dbReference>
<dbReference type="Pfam" id="PF06203">
    <property type="entry name" value="CCT"/>
    <property type="match status" value="1"/>
</dbReference>
<feature type="region of interest" description="Disordered" evidence="9">
    <location>
        <begin position="286"/>
        <end position="310"/>
    </location>
</feature>
<feature type="compositionally biased region" description="Polar residues" evidence="9">
    <location>
        <begin position="298"/>
        <end position="309"/>
    </location>
</feature>
<evidence type="ECO:0000256" key="2">
    <source>
        <dbReference type="ARBA" id="ARBA00010024"/>
    </source>
</evidence>
<evidence type="ECO:0000313" key="12">
    <source>
        <dbReference type="EMBL" id="KAJ9187292.1"/>
    </source>
</evidence>
<evidence type="ECO:0000256" key="8">
    <source>
        <dbReference type="PROSITE-ProRule" id="PRU00357"/>
    </source>
</evidence>
<dbReference type="CDD" id="cd19821">
    <property type="entry name" value="Bbox1_BBX-like"/>
    <property type="match status" value="1"/>
</dbReference>
<reference evidence="12" key="1">
    <citation type="journal article" date="2023" name="Plant Biotechnol. J.">
        <title>Chromosome-level wild Hevea brasiliensis genome provides new tools for genomic-assisted breeding and valuable loci to elevate rubber yield.</title>
        <authorList>
            <person name="Cheng H."/>
            <person name="Song X."/>
            <person name="Hu Y."/>
            <person name="Wu T."/>
            <person name="Yang Q."/>
            <person name="An Z."/>
            <person name="Feng S."/>
            <person name="Deng Z."/>
            <person name="Wu W."/>
            <person name="Zeng X."/>
            <person name="Tu M."/>
            <person name="Wang X."/>
            <person name="Huang H."/>
        </authorList>
    </citation>
    <scope>NUCLEOTIDE SEQUENCE</scope>
    <source>
        <strain evidence="12">MT/VB/25A 57/8</strain>
    </source>
</reference>
<evidence type="ECO:0000259" key="11">
    <source>
        <dbReference type="PROSITE" id="PS51017"/>
    </source>
</evidence>
<gene>
    <name evidence="12" type="ORF">P3X46_002765</name>
</gene>
<accession>A0ABQ9N412</accession>
<dbReference type="Pfam" id="PF00643">
    <property type="entry name" value="zf-B_box"/>
    <property type="match status" value="1"/>
</dbReference>
<evidence type="ECO:0000256" key="9">
    <source>
        <dbReference type="SAM" id="MobiDB-lite"/>
    </source>
</evidence>
<dbReference type="PROSITE" id="PS51017">
    <property type="entry name" value="CCT"/>
    <property type="match status" value="1"/>
</dbReference>
<dbReference type="PANTHER" id="PTHR31874">
    <property type="entry name" value="CCT MOTIF FAMILY PROTEIN, EXPRESSED"/>
    <property type="match status" value="1"/>
</dbReference>
<evidence type="ECO:0000256" key="5">
    <source>
        <dbReference type="ARBA" id="ARBA00022833"/>
    </source>
</evidence>
<keyword evidence="4 7" id="KW-0863">Zinc-finger</keyword>
<comment type="subcellular location">
    <subcellularLocation>
        <location evidence="1 8">Nucleus</location>
    </subcellularLocation>
</comment>
<name>A0ABQ9N412_HEVBR</name>
<evidence type="ECO:0000256" key="1">
    <source>
        <dbReference type="ARBA" id="ARBA00004123"/>
    </source>
</evidence>
<evidence type="ECO:0000256" key="7">
    <source>
        <dbReference type="PROSITE-ProRule" id="PRU00024"/>
    </source>
</evidence>
<dbReference type="InterPro" id="IPR010402">
    <property type="entry name" value="CCT_domain"/>
</dbReference>
<evidence type="ECO:0000256" key="3">
    <source>
        <dbReference type="ARBA" id="ARBA00022723"/>
    </source>
</evidence>
<organism evidence="12 13">
    <name type="scientific">Hevea brasiliensis</name>
    <name type="common">Para rubber tree</name>
    <name type="synonym">Siphonia brasiliensis</name>
    <dbReference type="NCBI Taxonomy" id="3981"/>
    <lineage>
        <taxon>Eukaryota</taxon>
        <taxon>Viridiplantae</taxon>
        <taxon>Streptophyta</taxon>
        <taxon>Embryophyta</taxon>
        <taxon>Tracheophyta</taxon>
        <taxon>Spermatophyta</taxon>
        <taxon>Magnoliopsida</taxon>
        <taxon>eudicotyledons</taxon>
        <taxon>Gunneridae</taxon>
        <taxon>Pentapetalae</taxon>
        <taxon>rosids</taxon>
        <taxon>fabids</taxon>
        <taxon>Malpighiales</taxon>
        <taxon>Euphorbiaceae</taxon>
        <taxon>Crotonoideae</taxon>
        <taxon>Micrandreae</taxon>
        <taxon>Hevea</taxon>
    </lineage>
</organism>
<comment type="caution">
    <text evidence="12">The sequence shown here is derived from an EMBL/GenBank/DDBJ whole genome shotgun (WGS) entry which is preliminary data.</text>
</comment>
<keyword evidence="5" id="KW-0862">Zinc</keyword>
<keyword evidence="3" id="KW-0479">Metal-binding</keyword>
<dbReference type="InterPro" id="IPR000315">
    <property type="entry name" value="Znf_B-box"/>
</dbReference>
<proteinExistence type="inferred from homology"/>
<comment type="similarity">
    <text evidence="2">Belongs to the CONSTANS family.</text>
</comment>
<dbReference type="InterPro" id="IPR049808">
    <property type="entry name" value="CONSTANS-like_Bbox1"/>
</dbReference>
<dbReference type="Proteomes" id="UP001174677">
    <property type="component" value="Chromosome 2"/>
</dbReference>
<evidence type="ECO:0000256" key="4">
    <source>
        <dbReference type="ARBA" id="ARBA00022771"/>
    </source>
</evidence>
<evidence type="ECO:0000256" key="6">
    <source>
        <dbReference type="ARBA" id="ARBA00023242"/>
    </source>
</evidence>
<protein>
    <submittedName>
        <fullName evidence="12">Uncharacterized protein</fullName>
    </submittedName>
</protein>